<name>A0A093GJR4_DRYPU</name>
<reference evidence="1 2" key="1">
    <citation type="submission" date="2014-04" db="EMBL/GenBank/DDBJ databases">
        <title>Genome evolution of avian class.</title>
        <authorList>
            <person name="Zhang G."/>
            <person name="Li C."/>
        </authorList>
    </citation>
    <scope>NUCLEOTIDE SEQUENCE [LARGE SCALE GENOMIC DNA]</scope>
    <source>
        <strain evidence="1">BGI_N307</strain>
    </source>
</reference>
<accession>A0A093GJR4</accession>
<dbReference type="PANTHER" id="PTHR33395:SF22">
    <property type="entry name" value="REVERSE TRANSCRIPTASE DOMAIN-CONTAINING PROTEIN"/>
    <property type="match status" value="1"/>
</dbReference>
<sequence>PPDLADGGREQYSSPVIQEEVLRDLLSRLDPHRSMGLDGIHPRVLRELTDELAKPLSIIFQQSWLTGEVPDDWKLANVMPIHKKGQLDEPGNYRPVSLTSVPGKIMEQVILSAITQHVQD</sequence>
<gene>
    <name evidence="1" type="ORF">N307_09314</name>
</gene>
<dbReference type="PANTHER" id="PTHR33395">
    <property type="entry name" value="TRANSCRIPTASE, PUTATIVE-RELATED-RELATED"/>
    <property type="match status" value="1"/>
</dbReference>
<evidence type="ECO:0000313" key="2">
    <source>
        <dbReference type="Proteomes" id="UP000053875"/>
    </source>
</evidence>
<dbReference type="AlphaFoldDB" id="A0A093GJR4"/>
<dbReference type="GO" id="GO:0031012">
    <property type="term" value="C:extracellular matrix"/>
    <property type="evidence" value="ECO:0007669"/>
    <property type="project" value="TreeGrafter"/>
</dbReference>
<dbReference type="GO" id="GO:0003964">
    <property type="term" value="F:RNA-directed DNA polymerase activity"/>
    <property type="evidence" value="ECO:0007669"/>
    <property type="project" value="UniProtKB-KW"/>
</dbReference>
<feature type="non-terminal residue" evidence="1">
    <location>
        <position position="120"/>
    </location>
</feature>
<keyword evidence="1" id="KW-0548">Nucleotidyltransferase</keyword>
<feature type="non-terminal residue" evidence="1">
    <location>
        <position position="1"/>
    </location>
</feature>
<dbReference type="Proteomes" id="UP000053875">
    <property type="component" value="Unassembled WGS sequence"/>
</dbReference>
<dbReference type="GO" id="GO:0061343">
    <property type="term" value="P:cell adhesion involved in heart morphogenesis"/>
    <property type="evidence" value="ECO:0007669"/>
    <property type="project" value="TreeGrafter"/>
</dbReference>
<protein>
    <submittedName>
        <fullName evidence="1">RNA-directed DNA polymerase from mobile element jockey</fullName>
    </submittedName>
</protein>
<keyword evidence="1" id="KW-0808">Transferase</keyword>
<dbReference type="EMBL" id="KL215899">
    <property type="protein sequence ID" value="KFV67207.1"/>
    <property type="molecule type" value="Genomic_DNA"/>
</dbReference>
<keyword evidence="2" id="KW-1185">Reference proteome</keyword>
<proteinExistence type="predicted"/>
<evidence type="ECO:0000313" key="1">
    <source>
        <dbReference type="EMBL" id="KFV67207.1"/>
    </source>
</evidence>
<dbReference type="GO" id="GO:0007508">
    <property type="term" value="P:larval heart development"/>
    <property type="evidence" value="ECO:0007669"/>
    <property type="project" value="TreeGrafter"/>
</dbReference>
<organism evidence="1 2">
    <name type="scientific">Dryobates pubescens</name>
    <name type="common">Downy woodpecker</name>
    <name type="synonym">Picoides pubescens</name>
    <dbReference type="NCBI Taxonomy" id="118200"/>
    <lineage>
        <taxon>Eukaryota</taxon>
        <taxon>Metazoa</taxon>
        <taxon>Chordata</taxon>
        <taxon>Craniata</taxon>
        <taxon>Vertebrata</taxon>
        <taxon>Euteleostomi</taxon>
        <taxon>Archelosauria</taxon>
        <taxon>Archosauria</taxon>
        <taxon>Dinosauria</taxon>
        <taxon>Saurischia</taxon>
        <taxon>Theropoda</taxon>
        <taxon>Coelurosauria</taxon>
        <taxon>Aves</taxon>
        <taxon>Neognathae</taxon>
        <taxon>Neoaves</taxon>
        <taxon>Telluraves</taxon>
        <taxon>Coraciimorphae</taxon>
        <taxon>Piciformes</taxon>
        <taxon>Picidae</taxon>
        <taxon>Dryobates</taxon>
    </lineage>
</organism>
<keyword evidence="1" id="KW-0695">RNA-directed DNA polymerase</keyword>